<protein>
    <submittedName>
        <fullName evidence="1">Uncharacterized protein</fullName>
    </submittedName>
</protein>
<proteinExistence type="predicted"/>
<dbReference type="AlphaFoldDB" id="A0AAV7M2Q6"/>
<dbReference type="Proteomes" id="UP001066276">
    <property type="component" value="Chromosome 10"/>
</dbReference>
<reference evidence="1" key="1">
    <citation type="journal article" date="2022" name="bioRxiv">
        <title>Sequencing and chromosome-scale assembly of the giantPleurodeles waltlgenome.</title>
        <authorList>
            <person name="Brown T."/>
            <person name="Elewa A."/>
            <person name="Iarovenko S."/>
            <person name="Subramanian E."/>
            <person name="Araus A.J."/>
            <person name="Petzold A."/>
            <person name="Susuki M."/>
            <person name="Suzuki K.-i.T."/>
            <person name="Hayashi T."/>
            <person name="Toyoda A."/>
            <person name="Oliveira C."/>
            <person name="Osipova E."/>
            <person name="Leigh N.D."/>
            <person name="Simon A."/>
            <person name="Yun M.H."/>
        </authorList>
    </citation>
    <scope>NUCLEOTIDE SEQUENCE</scope>
    <source>
        <strain evidence="1">20211129_DDA</strain>
        <tissue evidence="1">Liver</tissue>
    </source>
</reference>
<keyword evidence="2" id="KW-1185">Reference proteome</keyword>
<dbReference type="EMBL" id="JANPWB010000014">
    <property type="protein sequence ID" value="KAJ1097902.1"/>
    <property type="molecule type" value="Genomic_DNA"/>
</dbReference>
<name>A0AAV7M2Q6_PLEWA</name>
<accession>A0AAV7M2Q6</accession>
<sequence length="84" mass="9142">MGLLLGRALPGHVFGHVPRCGEAFLIKSARSARIWVASPSGAREFWGLKSCPWLRLKMLAAPQSGLADWERLLGANPGGYAPWE</sequence>
<organism evidence="1 2">
    <name type="scientific">Pleurodeles waltl</name>
    <name type="common">Iberian ribbed newt</name>
    <dbReference type="NCBI Taxonomy" id="8319"/>
    <lineage>
        <taxon>Eukaryota</taxon>
        <taxon>Metazoa</taxon>
        <taxon>Chordata</taxon>
        <taxon>Craniata</taxon>
        <taxon>Vertebrata</taxon>
        <taxon>Euteleostomi</taxon>
        <taxon>Amphibia</taxon>
        <taxon>Batrachia</taxon>
        <taxon>Caudata</taxon>
        <taxon>Salamandroidea</taxon>
        <taxon>Salamandridae</taxon>
        <taxon>Pleurodelinae</taxon>
        <taxon>Pleurodeles</taxon>
    </lineage>
</organism>
<evidence type="ECO:0000313" key="2">
    <source>
        <dbReference type="Proteomes" id="UP001066276"/>
    </source>
</evidence>
<comment type="caution">
    <text evidence="1">The sequence shown here is derived from an EMBL/GenBank/DDBJ whole genome shotgun (WGS) entry which is preliminary data.</text>
</comment>
<gene>
    <name evidence="1" type="ORF">NDU88_003018</name>
</gene>
<evidence type="ECO:0000313" key="1">
    <source>
        <dbReference type="EMBL" id="KAJ1097902.1"/>
    </source>
</evidence>